<evidence type="ECO:0000313" key="5">
    <source>
        <dbReference type="Proteomes" id="UP001589607"/>
    </source>
</evidence>
<evidence type="ECO:0008006" key="6">
    <source>
        <dbReference type="Google" id="ProtNLM"/>
    </source>
</evidence>
<proteinExistence type="predicted"/>
<reference evidence="4 5" key="1">
    <citation type="submission" date="2024-09" db="EMBL/GenBank/DDBJ databases">
        <authorList>
            <person name="Sun Q."/>
            <person name="Mori K."/>
        </authorList>
    </citation>
    <scope>NUCLEOTIDE SEQUENCE [LARGE SCALE GENOMIC DNA]</scope>
    <source>
        <strain evidence="4 5">CECT 7955</strain>
    </source>
</reference>
<keyword evidence="2" id="KW-0808">Transferase</keyword>
<accession>A0ABV5GUJ0</accession>
<gene>
    <name evidence="4" type="ORF">ACFFVF_21040</name>
</gene>
<dbReference type="PRINTS" id="PR00505">
    <property type="entry name" value="D12N6MTFRASE"/>
</dbReference>
<evidence type="ECO:0000313" key="4">
    <source>
        <dbReference type="EMBL" id="MFB9099003.1"/>
    </source>
</evidence>
<evidence type="ECO:0000256" key="2">
    <source>
        <dbReference type="ARBA" id="ARBA00022679"/>
    </source>
</evidence>
<keyword evidence="1" id="KW-0489">Methyltransferase</keyword>
<name>A0ABV5GUJ0_9FLAO</name>
<dbReference type="InterPro" id="IPR029063">
    <property type="entry name" value="SAM-dependent_MTases_sf"/>
</dbReference>
<protein>
    <recommendedName>
        <fullName evidence="6">Site-specific DNA-methyltransferase (adenine-specific)</fullName>
    </recommendedName>
</protein>
<comment type="caution">
    <text evidence="4">The sequence shown here is derived from an EMBL/GenBank/DDBJ whole genome shotgun (WGS) entry which is preliminary data.</text>
</comment>
<dbReference type="RefSeq" id="WP_236452867.1">
    <property type="nucleotide sequence ID" value="NZ_CBCSGE010000039.1"/>
</dbReference>
<dbReference type="Gene3D" id="3.40.50.150">
    <property type="entry name" value="Vaccinia Virus protein VP39"/>
    <property type="match status" value="2"/>
</dbReference>
<dbReference type="EMBL" id="JBHMEY010000100">
    <property type="protein sequence ID" value="MFB9099003.1"/>
    <property type="molecule type" value="Genomic_DNA"/>
</dbReference>
<dbReference type="PANTHER" id="PTHR30481">
    <property type="entry name" value="DNA ADENINE METHYLASE"/>
    <property type="match status" value="1"/>
</dbReference>
<organism evidence="4 5">
    <name type="scientific">Flavobacterium jumunjinense</name>
    <dbReference type="NCBI Taxonomy" id="998845"/>
    <lineage>
        <taxon>Bacteria</taxon>
        <taxon>Pseudomonadati</taxon>
        <taxon>Bacteroidota</taxon>
        <taxon>Flavobacteriia</taxon>
        <taxon>Flavobacteriales</taxon>
        <taxon>Flavobacteriaceae</taxon>
        <taxon>Flavobacterium</taxon>
    </lineage>
</organism>
<sequence>MILTRLGNKRKMKEHLYSYFPEHKMRIELFFGAGGSYFYLPEPKYSILNDLDDDVTNLYHVIKTDRKEFEKEILMMPITQNLIKYWKNNQESDPIKKALRFILLSNFTYLGKGDTLRLGLDNTKRVLIKNIEPTFLKLQNTKITNDDFRNVIPKISFSKKLLTKKQSFVYLDPVYLDTEHYYKVPKWTETDTLDCFKIMQNSGINCAMSEFDNEMILDFASDFKMKVNYLKNRTNIRNRRNEILITNYNNTPQLKIEL</sequence>
<keyword evidence="3" id="KW-0949">S-adenosyl-L-methionine</keyword>
<dbReference type="Proteomes" id="UP001589607">
    <property type="component" value="Unassembled WGS sequence"/>
</dbReference>
<keyword evidence="5" id="KW-1185">Reference proteome</keyword>
<dbReference type="InterPro" id="IPR012327">
    <property type="entry name" value="MeTrfase_D12"/>
</dbReference>
<evidence type="ECO:0000256" key="3">
    <source>
        <dbReference type="ARBA" id="ARBA00022691"/>
    </source>
</evidence>
<dbReference type="SUPFAM" id="SSF53335">
    <property type="entry name" value="S-adenosyl-L-methionine-dependent methyltransferases"/>
    <property type="match status" value="1"/>
</dbReference>
<evidence type="ECO:0000256" key="1">
    <source>
        <dbReference type="ARBA" id="ARBA00022603"/>
    </source>
</evidence>